<organism evidence="2 3">
    <name type="scientific">Nocardia colli</name>
    <dbReference type="NCBI Taxonomy" id="2545717"/>
    <lineage>
        <taxon>Bacteria</taxon>
        <taxon>Bacillati</taxon>
        <taxon>Actinomycetota</taxon>
        <taxon>Actinomycetes</taxon>
        <taxon>Mycobacteriales</taxon>
        <taxon>Nocardiaceae</taxon>
        <taxon>Nocardia</taxon>
    </lineage>
</organism>
<dbReference type="Proteomes" id="UP000323876">
    <property type="component" value="Unassembled WGS sequence"/>
</dbReference>
<dbReference type="RefSeq" id="WP_150402458.1">
    <property type="nucleotide sequence ID" value="NZ_VXLC01000004.1"/>
</dbReference>
<protein>
    <recommendedName>
        <fullName evidence="4">Secreted protein</fullName>
    </recommendedName>
</protein>
<accession>A0A5N0EG23</accession>
<evidence type="ECO:0000313" key="2">
    <source>
        <dbReference type="EMBL" id="KAA8888292.1"/>
    </source>
</evidence>
<comment type="caution">
    <text evidence="2">The sequence shown here is derived from an EMBL/GenBank/DDBJ whole genome shotgun (WGS) entry which is preliminary data.</text>
</comment>
<gene>
    <name evidence="2" type="ORF">F3087_14695</name>
</gene>
<name>A0A5N0EG23_9NOCA</name>
<dbReference type="AlphaFoldDB" id="A0A5N0EG23"/>
<keyword evidence="3" id="KW-1185">Reference proteome</keyword>
<evidence type="ECO:0008006" key="4">
    <source>
        <dbReference type="Google" id="ProtNLM"/>
    </source>
</evidence>
<evidence type="ECO:0000256" key="1">
    <source>
        <dbReference type="SAM" id="SignalP"/>
    </source>
</evidence>
<reference evidence="2 3" key="1">
    <citation type="submission" date="2019-09" db="EMBL/GenBank/DDBJ databases">
        <authorList>
            <person name="Wang X."/>
        </authorList>
    </citation>
    <scope>NUCLEOTIDE SEQUENCE [LARGE SCALE GENOMIC DNA]</scope>
    <source>
        <strain evidence="2 3">CICC 11023</strain>
    </source>
</reference>
<dbReference type="EMBL" id="VXLC01000004">
    <property type="protein sequence ID" value="KAA8888292.1"/>
    <property type="molecule type" value="Genomic_DNA"/>
</dbReference>
<proteinExistence type="predicted"/>
<dbReference type="OrthoDB" id="9925741at2"/>
<feature type="chain" id="PRO_5024335652" description="Secreted protein" evidence="1">
    <location>
        <begin position="26"/>
        <end position="76"/>
    </location>
</feature>
<sequence>MFRKVFYACAAAATIGLGATGVASAYDGQVYSGPDAEWDCARQLEKDLVNTPGLLSGTCDRDGNGNVVEHYGQWRR</sequence>
<feature type="signal peptide" evidence="1">
    <location>
        <begin position="1"/>
        <end position="25"/>
    </location>
</feature>
<keyword evidence="1" id="KW-0732">Signal</keyword>
<evidence type="ECO:0000313" key="3">
    <source>
        <dbReference type="Proteomes" id="UP000323876"/>
    </source>
</evidence>